<sequence length="168" mass="18779">MAKNLKGLVLLLGVVLLTAGCQKKDSSSSTTSSKDSQSSPVKKGQVKKSKSNFEIKKISAEEYRKKTETTDFSKFNDEVVFFETPGNKDSDKELKNITSICRKAGTKLYVVNIDTEEGKKITNEHIIAPYDAVMLVKDSGIMFLDLQGKYNEKTPNYILEKVFKSPPR</sequence>
<accession>A0AAU9DL84</accession>
<feature type="region of interest" description="Disordered" evidence="1">
    <location>
        <begin position="23"/>
        <end position="51"/>
    </location>
</feature>
<protein>
    <recommendedName>
        <fullName evidence="5">Lipoprotein</fullName>
    </recommendedName>
</protein>
<evidence type="ECO:0000256" key="2">
    <source>
        <dbReference type="SAM" id="SignalP"/>
    </source>
</evidence>
<organism evidence="3 4">
    <name type="scientific">Xylocopilactobacillus apis</name>
    <dbReference type="NCBI Taxonomy" id="2932183"/>
    <lineage>
        <taxon>Bacteria</taxon>
        <taxon>Bacillati</taxon>
        <taxon>Bacillota</taxon>
        <taxon>Bacilli</taxon>
        <taxon>Lactobacillales</taxon>
        <taxon>Lactobacillaceae</taxon>
        <taxon>Xylocopilactobacillus</taxon>
    </lineage>
</organism>
<dbReference type="Proteomes" id="UP001321804">
    <property type="component" value="Chromosome"/>
</dbReference>
<reference evidence="3 4" key="1">
    <citation type="journal article" date="2023" name="Microbiol. Spectr.">
        <title>Symbiosis of Carpenter Bees with Uncharacterized Lactic Acid Bacteria Showing NAD Auxotrophy.</title>
        <authorList>
            <person name="Kawasaki S."/>
            <person name="Ozawa K."/>
            <person name="Mori T."/>
            <person name="Yamamoto A."/>
            <person name="Ito M."/>
            <person name="Ohkuma M."/>
            <person name="Sakamoto M."/>
            <person name="Matsutani M."/>
        </authorList>
    </citation>
    <scope>NUCLEOTIDE SEQUENCE [LARGE SCALE GENOMIC DNA]</scope>
    <source>
        <strain evidence="3 4">KimC2</strain>
    </source>
</reference>
<proteinExistence type="predicted"/>
<keyword evidence="4" id="KW-1185">Reference proteome</keyword>
<evidence type="ECO:0008006" key="5">
    <source>
        <dbReference type="Google" id="ProtNLM"/>
    </source>
</evidence>
<keyword evidence="2" id="KW-0732">Signal</keyword>
<dbReference type="AlphaFoldDB" id="A0AAU9DL84"/>
<dbReference type="KEGG" id="xak:KIMC2_01150"/>
<evidence type="ECO:0000313" key="4">
    <source>
        <dbReference type="Proteomes" id="UP001321804"/>
    </source>
</evidence>
<dbReference type="PROSITE" id="PS51257">
    <property type="entry name" value="PROKAR_LIPOPROTEIN"/>
    <property type="match status" value="1"/>
</dbReference>
<name>A0AAU9DL84_9LACO</name>
<feature type="compositionally biased region" description="Low complexity" evidence="1">
    <location>
        <begin position="27"/>
        <end position="39"/>
    </location>
</feature>
<evidence type="ECO:0000256" key="1">
    <source>
        <dbReference type="SAM" id="MobiDB-lite"/>
    </source>
</evidence>
<evidence type="ECO:0000313" key="3">
    <source>
        <dbReference type="EMBL" id="BDR55553.1"/>
    </source>
</evidence>
<gene>
    <name evidence="3" type="ORF">KIMC2_01150</name>
</gene>
<feature type="chain" id="PRO_5043358742" description="Lipoprotein" evidence="2">
    <location>
        <begin position="20"/>
        <end position="168"/>
    </location>
</feature>
<feature type="signal peptide" evidence="2">
    <location>
        <begin position="1"/>
        <end position="19"/>
    </location>
</feature>
<dbReference type="RefSeq" id="WP_317696974.1">
    <property type="nucleotide sequence ID" value="NZ_AP026801.1"/>
</dbReference>
<dbReference type="EMBL" id="AP026801">
    <property type="protein sequence ID" value="BDR55553.1"/>
    <property type="molecule type" value="Genomic_DNA"/>
</dbReference>